<accession>A0AAD8KNQ6</accession>
<keyword evidence="2" id="KW-1185">Reference proteome</keyword>
<proteinExistence type="predicted"/>
<dbReference type="EMBL" id="JAUHHV010000005">
    <property type="protein sequence ID" value="KAK1423612.1"/>
    <property type="molecule type" value="Genomic_DNA"/>
</dbReference>
<evidence type="ECO:0000313" key="1">
    <source>
        <dbReference type="EMBL" id="KAK1423612.1"/>
    </source>
</evidence>
<dbReference type="PANTHER" id="PTHR47871:SF2">
    <property type="entry name" value="OS03G0221300 PROTEIN"/>
    <property type="match status" value="1"/>
</dbReference>
<organism evidence="1 2">
    <name type="scientific">Tagetes erecta</name>
    <name type="common">African marigold</name>
    <dbReference type="NCBI Taxonomy" id="13708"/>
    <lineage>
        <taxon>Eukaryota</taxon>
        <taxon>Viridiplantae</taxon>
        <taxon>Streptophyta</taxon>
        <taxon>Embryophyta</taxon>
        <taxon>Tracheophyta</taxon>
        <taxon>Spermatophyta</taxon>
        <taxon>Magnoliopsida</taxon>
        <taxon>eudicotyledons</taxon>
        <taxon>Gunneridae</taxon>
        <taxon>Pentapetalae</taxon>
        <taxon>asterids</taxon>
        <taxon>campanulids</taxon>
        <taxon>Asterales</taxon>
        <taxon>Asteraceae</taxon>
        <taxon>Asteroideae</taxon>
        <taxon>Heliantheae alliance</taxon>
        <taxon>Tageteae</taxon>
        <taxon>Tagetes</taxon>
    </lineage>
</organism>
<evidence type="ECO:0000313" key="2">
    <source>
        <dbReference type="Proteomes" id="UP001229421"/>
    </source>
</evidence>
<comment type="caution">
    <text evidence="1">The sequence shown here is derived from an EMBL/GenBank/DDBJ whole genome shotgun (WGS) entry which is preliminary data.</text>
</comment>
<name>A0AAD8KNQ6_TARER</name>
<gene>
    <name evidence="1" type="ORF">QVD17_18917</name>
</gene>
<protein>
    <submittedName>
        <fullName evidence="1">Uncharacterized protein</fullName>
    </submittedName>
</protein>
<dbReference type="AlphaFoldDB" id="A0AAD8KNQ6"/>
<reference evidence="1" key="1">
    <citation type="journal article" date="2023" name="bioRxiv">
        <title>Improved chromosome-level genome assembly for marigold (Tagetes erecta).</title>
        <authorList>
            <person name="Jiang F."/>
            <person name="Yuan L."/>
            <person name="Wang S."/>
            <person name="Wang H."/>
            <person name="Xu D."/>
            <person name="Wang A."/>
            <person name="Fan W."/>
        </authorList>
    </citation>
    <scope>NUCLEOTIDE SEQUENCE</scope>
    <source>
        <strain evidence="1">WSJ</strain>
        <tissue evidence="1">Leaf</tissue>
    </source>
</reference>
<dbReference type="PANTHER" id="PTHR47871">
    <property type="entry name" value="NAC DOMAIN-CONTAINING PROTEIN 8"/>
    <property type="match status" value="1"/>
</dbReference>
<sequence>MKMLHAKAVSVNRNEILVPAVSPADDVVNKEDVSPEFHPDQNGGEGRLGRVSCEQREHGVLHTVESSFFEGKTLSEISDDFNEVLDHVSLKERRKMLLSRERARFIRPAMKHNPTDPSTNPVGKILHNSGLGRDICGIRTTIGKKFSFEKGDTNISSSKVSKPRSLNRIAAGAPTWTSQHEGSTLTKSKFFKNAYKEVRPCSPIRSFGNKNHLFSSSCKDVGTLALKPLPNVKVETLDDDIEIPNRSIGNQICEKEEPVNTSENLEDIIDHMMLGDRMRLLASRKFPKTIAYDKFETANNYKSKLSKSSTPSVIKLPRKRRRTVTDSVETALEEDAPGLLKVLIEKGVLVDEIKLYGANEGDEPVDESMVEESFSDLEDVITKIFSQQQSLFKFAPIRCGRGEKTTYCLACLISLVEQARYLRVRKWPVEWGWCRDLQSFIFVFNKHNRIVLERPEYGYATYFFELVDALPVHWQIKRLVTAMKLTSCTRITLIENRALMVGKDLSEE</sequence>
<dbReference type="Proteomes" id="UP001229421">
    <property type="component" value="Unassembled WGS sequence"/>
</dbReference>